<dbReference type="RefSeq" id="WP_284360222.1">
    <property type="nucleotide sequence ID" value="NZ_BPFZ01000009.1"/>
</dbReference>
<name>A0ABQ4PWB6_9PROT</name>
<reference evidence="4" key="1">
    <citation type="submission" date="2021-05" db="EMBL/GenBank/DDBJ databases">
        <authorList>
            <person name="Tanabe Y."/>
        </authorList>
    </citation>
    <scope>NUCLEOTIDE SEQUENCE</scope>
    <source>
        <strain evidence="4">BOTRYCO-1</strain>
    </source>
</reference>
<evidence type="ECO:0000256" key="1">
    <source>
        <dbReference type="ARBA" id="ARBA00004442"/>
    </source>
</evidence>
<evidence type="ECO:0000313" key="5">
    <source>
        <dbReference type="Proteomes" id="UP001161064"/>
    </source>
</evidence>
<keyword evidence="2" id="KW-0472">Membrane</keyword>
<protein>
    <recommendedName>
        <fullName evidence="6">TonB-dependent receptor-like beta-barrel domain-containing protein</fullName>
    </recommendedName>
</protein>
<keyword evidence="5" id="KW-1185">Reference proteome</keyword>
<evidence type="ECO:0000256" key="2">
    <source>
        <dbReference type="ARBA" id="ARBA00023136"/>
    </source>
</evidence>
<organism evidence="4 5">
    <name type="scientific">Candidatus Phycosocius spiralis</name>
    <dbReference type="NCBI Taxonomy" id="2815099"/>
    <lineage>
        <taxon>Bacteria</taxon>
        <taxon>Pseudomonadati</taxon>
        <taxon>Pseudomonadota</taxon>
        <taxon>Alphaproteobacteria</taxon>
        <taxon>Caulobacterales</taxon>
        <taxon>Caulobacterales incertae sedis</taxon>
        <taxon>Candidatus Phycosocius</taxon>
    </lineage>
</organism>
<comment type="caution">
    <text evidence="4">The sequence shown here is derived from an EMBL/GenBank/DDBJ whole genome shotgun (WGS) entry which is preliminary data.</text>
</comment>
<gene>
    <name evidence="4" type="ORF">PsB1_1504</name>
</gene>
<proteinExistence type="predicted"/>
<dbReference type="Proteomes" id="UP001161064">
    <property type="component" value="Unassembled WGS sequence"/>
</dbReference>
<accession>A0ABQ4PWB6</accession>
<comment type="subcellular location">
    <subcellularLocation>
        <location evidence="1">Cell outer membrane</location>
    </subcellularLocation>
</comment>
<dbReference type="Gene3D" id="2.40.170.20">
    <property type="entry name" value="TonB-dependent receptor, beta-barrel domain"/>
    <property type="match status" value="1"/>
</dbReference>
<evidence type="ECO:0008006" key="6">
    <source>
        <dbReference type="Google" id="ProtNLM"/>
    </source>
</evidence>
<sequence>MTIGSGGYVLINPGKPVIVDVDVEGDGKLTEINIPVSIVDLPRAKRETTSFEFRFERPWDGKWQLQGSYVWSRSYGNYEGGVKSDNGQNDTGLTQDFDEPGWMDGSTGLLPNNRTHAFKLFGSYAIKNNLIAGANLRVVSGRPYGCIGTYPKDDGRASLTGVSAWYCNLTGKDDGAKLTPRGSQFTGAWTSNLDLSLAYKLEFTKFGQSTLRLDIFNVLNSQRAVDYNEIGNEADGKPNLFYRVPTQYQAPRSVRLGFSYEF</sequence>
<dbReference type="SUPFAM" id="SSF56935">
    <property type="entry name" value="Porins"/>
    <property type="match status" value="1"/>
</dbReference>
<evidence type="ECO:0000313" key="4">
    <source>
        <dbReference type="EMBL" id="GIU67350.1"/>
    </source>
</evidence>
<reference evidence="4" key="2">
    <citation type="journal article" date="2023" name="ISME Commun">
        <title>Characterization of a bloom-associated alphaproteobacterial lineage, 'Candidatus Phycosocius': insights into freshwater algal-bacterial interactions.</title>
        <authorList>
            <person name="Tanabe Y."/>
            <person name="Yamaguchi H."/>
            <person name="Yoshida M."/>
            <person name="Kai A."/>
            <person name="Okazaki Y."/>
        </authorList>
    </citation>
    <scope>NUCLEOTIDE SEQUENCE</scope>
    <source>
        <strain evidence="4">BOTRYCO-1</strain>
    </source>
</reference>
<dbReference type="InterPro" id="IPR036942">
    <property type="entry name" value="Beta-barrel_TonB_sf"/>
</dbReference>
<keyword evidence="3" id="KW-0998">Cell outer membrane</keyword>
<dbReference type="EMBL" id="BPFZ01000009">
    <property type="protein sequence ID" value="GIU67350.1"/>
    <property type="molecule type" value="Genomic_DNA"/>
</dbReference>
<evidence type="ECO:0000256" key="3">
    <source>
        <dbReference type="ARBA" id="ARBA00023237"/>
    </source>
</evidence>